<dbReference type="Gene3D" id="3.30.43.10">
    <property type="entry name" value="Uridine Diphospho-n-acetylenolpyruvylglucosamine Reductase, domain 2"/>
    <property type="match status" value="1"/>
</dbReference>
<dbReference type="GO" id="GO:0008762">
    <property type="term" value="F:UDP-N-acetylmuramate dehydrogenase activity"/>
    <property type="evidence" value="ECO:0007669"/>
    <property type="project" value="UniProtKB-EC"/>
</dbReference>
<evidence type="ECO:0000256" key="11">
    <source>
        <dbReference type="ARBA" id="ARBA00022827"/>
    </source>
</evidence>
<dbReference type="Pfam" id="PF01565">
    <property type="entry name" value="FAD_binding_4"/>
    <property type="match status" value="1"/>
</dbReference>
<accession>A0ABU2ZVK1</accession>
<evidence type="ECO:0000256" key="17">
    <source>
        <dbReference type="ARBA" id="ARBA00023316"/>
    </source>
</evidence>
<dbReference type="InterPro" id="IPR036635">
    <property type="entry name" value="MurB_C_sf"/>
</dbReference>
<proteinExistence type="inferred from homology"/>
<keyword evidence="11 20" id="KW-0274">FAD</keyword>
<evidence type="ECO:0000256" key="8">
    <source>
        <dbReference type="ARBA" id="ARBA00022490"/>
    </source>
</evidence>
<keyword evidence="9 20" id="KW-0132">Cell division</keyword>
<dbReference type="PANTHER" id="PTHR21071:SF4">
    <property type="entry name" value="UDP-N-ACETYLENOLPYRUVOYLGLUCOSAMINE REDUCTASE"/>
    <property type="match status" value="1"/>
</dbReference>
<evidence type="ECO:0000256" key="2">
    <source>
        <dbReference type="ARBA" id="ARBA00003921"/>
    </source>
</evidence>
<dbReference type="InterPro" id="IPR016167">
    <property type="entry name" value="FAD-bd_PCMH_sub1"/>
</dbReference>
<comment type="similarity">
    <text evidence="5 20">Belongs to the MurB family.</text>
</comment>
<reference evidence="22 23" key="1">
    <citation type="submission" date="2023-09" db="EMBL/GenBank/DDBJ databases">
        <authorList>
            <person name="Rey-Velasco X."/>
        </authorList>
    </citation>
    <scope>NUCLEOTIDE SEQUENCE [LARGE SCALE GENOMIC DNA]</scope>
    <source>
        <strain evidence="22 23">P117</strain>
    </source>
</reference>
<keyword evidence="13 20" id="KW-0133">Cell shape</keyword>
<evidence type="ECO:0000256" key="13">
    <source>
        <dbReference type="ARBA" id="ARBA00022960"/>
    </source>
</evidence>
<organism evidence="22 23">
    <name type="scientific">Glaciecola petra</name>
    <dbReference type="NCBI Taxonomy" id="3075602"/>
    <lineage>
        <taxon>Bacteria</taxon>
        <taxon>Pseudomonadati</taxon>
        <taxon>Pseudomonadota</taxon>
        <taxon>Gammaproteobacteria</taxon>
        <taxon>Alteromonadales</taxon>
        <taxon>Alteromonadaceae</taxon>
        <taxon>Glaciecola</taxon>
    </lineage>
</organism>
<evidence type="ECO:0000256" key="15">
    <source>
        <dbReference type="ARBA" id="ARBA00023002"/>
    </source>
</evidence>
<comment type="function">
    <text evidence="2 20">Cell wall formation.</text>
</comment>
<dbReference type="EMBL" id="JAVRHX010000009">
    <property type="protein sequence ID" value="MDT0596667.1"/>
    <property type="molecule type" value="Genomic_DNA"/>
</dbReference>
<evidence type="ECO:0000256" key="5">
    <source>
        <dbReference type="ARBA" id="ARBA00010485"/>
    </source>
</evidence>
<keyword evidence="8 20" id="KW-0963">Cytoplasm</keyword>
<comment type="catalytic activity">
    <reaction evidence="19 20">
        <text>UDP-N-acetyl-alpha-D-muramate + NADP(+) = UDP-N-acetyl-3-O-(1-carboxyvinyl)-alpha-D-glucosamine + NADPH + H(+)</text>
        <dbReference type="Rhea" id="RHEA:12248"/>
        <dbReference type="ChEBI" id="CHEBI:15378"/>
        <dbReference type="ChEBI" id="CHEBI:57783"/>
        <dbReference type="ChEBI" id="CHEBI:58349"/>
        <dbReference type="ChEBI" id="CHEBI:68483"/>
        <dbReference type="ChEBI" id="CHEBI:70757"/>
        <dbReference type="EC" id="1.3.1.98"/>
    </reaction>
</comment>
<evidence type="ECO:0000259" key="21">
    <source>
        <dbReference type="PROSITE" id="PS51387"/>
    </source>
</evidence>
<dbReference type="PANTHER" id="PTHR21071">
    <property type="entry name" value="UDP-N-ACETYLENOLPYRUVOYLGLUCOSAMINE REDUCTASE"/>
    <property type="match status" value="1"/>
</dbReference>
<comment type="cofactor">
    <cofactor evidence="1 20">
        <name>FAD</name>
        <dbReference type="ChEBI" id="CHEBI:57692"/>
    </cofactor>
</comment>
<dbReference type="RefSeq" id="WP_311370194.1">
    <property type="nucleotide sequence ID" value="NZ_JAVRHX010000009.1"/>
</dbReference>
<comment type="subcellular location">
    <subcellularLocation>
        <location evidence="3 20">Cytoplasm</location>
    </subcellularLocation>
</comment>
<dbReference type="InterPro" id="IPR006094">
    <property type="entry name" value="Oxid_FAD_bind_N"/>
</dbReference>
<dbReference type="InterPro" id="IPR036318">
    <property type="entry name" value="FAD-bd_PCMH-like_sf"/>
</dbReference>
<feature type="active site" description="Proton donor" evidence="20">
    <location>
        <position position="231"/>
    </location>
</feature>
<gene>
    <name evidence="20 22" type="primary">murB</name>
    <name evidence="22" type="ORF">RM552_17550</name>
</gene>
<evidence type="ECO:0000256" key="3">
    <source>
        <dbReference type="ARBA" id="ARBA00004496"/>
    </source>
</evidence>
<evidence type="ECO:0000313" key="22">
    <source>
        <dbReference type="EMBL" id="MDT0596667.1"/>
    </source>
</evidence>
<dbReference type="Proteomes" id="UP001253545">
    <property type="component" value="Unassembled WGS sequence"/>
</dbReference>
<dbReference type="NCBIfam" id="TIGR00179">
    <property type="entry name" value="murB"/>
    <property type="match status" value="1"/>
</dbReference>
<evidence type="ECO:0000313" key="23">
    <source>
        <dbReference type="Proteomes" id="UP001253545"/>
    </source>
</evidence>
<feature type="domain" description="FAD-binding PCMH-type" evidence="21">
    <location>
        <begin position="12"/>
        <end position="180"/>
    </location>
</feature>
<sequence length="339" mass="37758">MQSLKTHHTFSLNAHCRDIKTVNSADSLIAFSKAYSADSFLVLGEGSNTVFVDDFLSTIVLNKIRGIAINEDSTHYYLRVGAGENWHELVCLCMQKNIGGFENLALIPGTVGAAPIQNIGAYGVEIEKFIESVEYLDTADQTFKKMNRDACEFAYRGSTFKYQALNSRIITYVNFALPKQYELVCHYGPLRELQQNLPKDETVDAKKVFDEVIRIRQQKLPDVKVLGNAGSFFKNPEICKSDFVALQTKYPDMPSYNVDSSTVKVPAAWLIDYLGFKGQRNGDIACHKHQALVLVNLGNGSGEQLLALARNIRDSVQTHFEISLENEVRLMGSSGLVAL</sequence>
<keyword evidence="12 20" id="KW-0521">NADP</keyword>
<evidence type="ECO:0000256" key="9">
    <source>
        <dbReference type="ARBA" id="ARBA00022618"/>
    </source>
</evidence>
<evidence type="ECO:0000256" key="6">
    <source>
        <dbReference type="ARBA" id="ARBA00012518"/>
    </source>
</evidence>
<dbReference type="InterPro" id="IPR011601">
    <property type="entry name" value="MurB_C"/>
</dbReference>
<dbReference type="InterPro" id="IPR016169">
    <property type="entry name" value="FAD-bd_PCMH_sub2"/>
</dbReference>
<keyword evidence="16 20" id="KW-0131">Cell cycle</keyword>
<evidence type="ECO:0000256" key="14">
    <source>
        <dbReference type="ARBA" id="ARBA00022984"/>
    </source>
</evidence>
<dbReference type="Gene3D" id="3.30.465.10">
    <property type="match status" value="1"/>
</dbReference>
<comment type="pathway">
    <text evidence="4 20">Cell wall biogenesis; peptidoglycan biosynthesis.</text>
</comment>
<dbReference type="InterPro" id="IPR003170">
    <property type="entry name" value="MurB"/>
</dbReference>
<comment type="caution">
    <text evidence="22">The sequence shown here is derived from an EMBL/GenBank/DDBJ whole genome shotgun (WGS) entry which is preliminary data.</text>
</comment>
<evidence type="ECO:0000256" key="1">
    <source>
        <dbReference type="ARBA" id="ARBA00001974"/>
    </source>
</evidence>
<evidence type="ECO:0000256" key="18">
    <source>
        <dbReference type="ARBA" id="ARBA00031026"/>
    </source>
</evidence>
<evidence type="ECO:0000256" key="20">
    <source>
        <dbReference type="HAMAP-Rule" id="MF_00037"/>
    </source>
</evidence>
<dbReference type="HAMAP" id="MF_00037">
    <property type="entry name" value="MurB"/>
    <property type="match status" value="1"/>
</dbReference>
<dbReference type="EC" id="1.3.1.98" evidence="6 20"/>
<feature type="active site" evidence="20">
    <location>
        <position position="327"/>
    </location>
</feature>
<dbReference type="PROSITE" id="PS51387">
    <property type="entry name" value="FAD_PCMH"/>
    <property type="match status" value="1"/>
</dbReference>
<dbReference type="Pfam" id="PF02873">
    <property type="entry name" value="MurB_C"/>
    <property type="match status" value="1"/>
</dbReference>
<name>A0ABU2ZVK1_9ALTE</name>
<evidence type="ECO:0000256" key="7">
    <source>
        <dbReference type="ARBA" id="ARBA00015188"/>
    </source>
</evidence>
<dbReference type="InterPro" id="IPR016166">
    <property type="entry name" value="FAD-bd_PCMH"/>
</dbReference>
<evidence type="ECO:0000256" key="19">
    <source>
        <dbReference type="ARBA" id="ARBA00048914"/>
    </source>
</evidence>
<keyword evidence="10 20" id="KW-0285">Flavoprotein</keyword>
<dbReference type="SUPFAM" id="SSF56176">
    <property type="entry name" value="FAD-binding/transporter-associated domain-like"/>
    <property type="match status" value="1"/>
</dbReference>
<keyword evidence="23" id="KW-1185">Reference proteome</keyword>
<evidence type="ECO:0000256" key="12">
    <source>
        <dbReference type="ARBA" id="ARBA00022857"/>
    </source>
</evidence>
<evidence type="ECO:0000256" key="16">
    <source>
        <dbReference type="ARBA" id="ARBA00023306"/>
    </source>
</evidence>
<feature type="active site" evidence="20">
    <location>
        <position position="156"/>
    </location>
</feature>
<keyword evidence="14 20" id="KW-0573">Peptidoglycan synthesis</keyword>
<evidence type="ECO:0000256" key="10">
    <source>
        <dbReference type="ARBA" id="ARBA00022630"/>
    </source>
</evidence>
<evidence type="ECO:0000256" key="4">
    <source>
        <dbReference type="ARBA" id="ARBA00004752"/>
    </source>
</evidence>
<dbReference type="NCBIfam" id="NF000755">
    <property type="entry name" value="PRK00046.1"/>
    <property type="match status" value="1"/>
</dbReference>
<keyword evidence="15 20" id="KW-0560">Oxidoreductase</keyword>
<protein>
    <recommendedName>
        <fullName evidence="7 20">UDP-N-acetylenolpyruvoylglucosamine reductase</fullName>
        <ecNumber evidence="6 20">1.3.1.98</ecNumber>
    </recommendedName>
    <alternativeName>
        <fullName evidence="18 20">UDP-N-acetylmuramate dehydrogenase</fullName>
    </alternativeName>
</protein>
<keyword evidence="17 20" id="KW-0961">Cell wall biogenesis/degradation</keyword>
<dbReference type="Gene3D" id="3.90.78.10">
    <property type="entry name" value="UDP-N-acetylenolpyruvoylglucosamine reductase, C-terminal domain"/>
    <property type="match status" value="1"/>
</dbReference>
<dbReference type="SUPFAM" id="SSF56194">
    <property type="entry name" value="Uridine diphospho-N-Acetylenolpyruvylglucosamine reductase, MurB, C-terminal domain"/>
    <property type="match status" value="1"/>
</dbReference>